<gene>
    <name evidence="8" type="ORF">PoB_005523100</name>
</gene>
<organism evidence="8 9">
    <name type="scientific">Plakobranchus ocellatus</name>
    <dbReference type="NCBI Taxonomy" id="259542"/>
    <lineage>
        <taxon>Eukaryota</taxon>
        <taxon>Metazoa</taxon>
        <taxon>Spiralia</taxon>
        <taxon>Lophotrochozoa</taxon>
        <taxon>Mollusca</taxon>
        <taxon>Gastropoda</taxon>
        <taxon>Heterobranchia</taxon>
        <taxon>Euthyneura</taxon>
        <taxon>Panpulmonata</taxon>
        <taxon>Sacoglossa</taxon>
        <taxon>Placobranchoidea</taxon>
        <taxon>Plakobranchidae</taxon>
        <taxon>Plakobranchus</taxon>
    </lineage>
</organism>
<evidence type="ECO:0000256" key="5">
    <source>
        <dbReference type="SAM" id="MobiDB-lite"/>
    </source>
</evidence>
<name>A0AAV4CBK1_9GAST</name>
<protein>
    <submittedName>
        <fullName evidence="8">Chemosensory receptor a</fullName>
    </submittedName>
</protein>
<evidence type="ECO:0000256" key="2">
    <source>
        <dbReference type="ARBA" id="ARBA00022692"/>
    </source>
</evidence>
<evidence type="ECO:0000259" key="7">
    <source>
        <dbReference type="PROSITE" id="PS50262"/>
    </source>
</evidence>
<dbReference type="InterPro" id="IPR052954">
    <property type="entry name" value="GPCR-Ligand_Int"/>
</dbReference>
<dbReference type="PANTHER" id="PTHR46641:SF18">
    <property type="entry name" value="G-PROTEIN COUPLED RECEPTORS FAMILY 1 PROFILE DOMAIN-CONTAINING PROTEIN"/>
    <property type="match status" value="1"/>
</dbReference>
<dbReference type="InterPro" id="IPR000276">
    <property type="entry name" value="GPCR_Rhodpsn"/>
</dbReference>
<keyword evidence="4 6" id="KW-0472">Membrane</keyword>
<dbReference type="PROSITE" id="PS50262">
    <property type="entry name" value="G_PROTEIN_RECEP_F1_2"/>
    <property type="match status" value="1"/>
</dbReference>
<dbReference type="AlphaFoldDB" id="A0AAV4CBK1"/>
<evidence type="ECO:0000256" key="4">
    <source>
        <dbReference type="ARBA" id="ARBA00023136"/>
    </source>
</evidence>
<accession>A0AAV4CBK1</accession>
<dbReference type="SUPFAM" id="SSF81321">
    <property type="entry name" value="Family A G protein-coupled receptor-like"/>
    <property type="match status" value="1"/>
</dbReference>
<feature type="region of interest" description="Disordered" evidence="5">
    <location>
        <begin position="270"/>
        <end position="292"/>
    </location>
</feature>
<keyword evidence="8" id="KW-0675">Receptor</keyword>
<feature type="transmembrane region" description="Helical" evidence="6">
    <location>
        <begin position="136"/>
        <end position="163"/>
    </location>
</feature>
<dbReference type="PANTHER" id="PTHR46641">
    <property type="entry name" value="FMRFAMIDE RECEPTOR-RELATED"/>
    <property type="match status" value="1"/>
</dbReference>
<dbReference type="GO" id="GO:0004930">
    <property type="term" value="F:G protein-coupled receptor activity"/>
    <property type="evidence" value="ECO:0007669"/>
    <property type="project" value="InterPro"/>
</dbReference>
<keyword evidence="2 6" id="KW-0812">Transmembrane</keyword>
<evidence type="ECO:0000256" key="6">
    <source>
        <dbReference type="SAM" id="Phobius"/>
    </source>
</evidence>
<feature type="transmembrane region" description="Helical" evidence="6">
    <location>
        <begin position="175"/>
        <end position="193"/>
    </location>
</feature>
<feature type="transmembrane region" description="Helical" evidence="6">
    <location>
        <begin position="51"/>
        <end position="79"/>
    </location>
</feature>
<feature type="domain" description="G-protein coupled receptors family 1 profile" evidence="7">
    <location>
        <begin position="70"/>
        <end position="361"/>
    </location>
</feature>
<reference evidence="8 9" key="1">
    <citation type="journal article" date="2021" name="Elife">
        <title>Chloroplast acquisition without the gene transfer in kleptoplastic sea slugs, Plakobranchus ocellatus.</title>
        <authorList>
            <person name="Maeda T."/>
            <person name="Takahashi S."/>
            <person name="Yoshida T."/>
            <person name="Shimamura S."/>
            <person name="Takaki Y."/>
            <person name="Nagai Y."/>
            <person name="Toyoda A."/>
            <person name="Suzuki Y."/>
            <person name="Arimoto A."/>
            <person name="Ishii H."/>
            <person name="Satoh N."/>
            <person name="Nishiyama T."/>
            <person name="Hasebe M."/>
            <person name="Maruyama T."/>
            <person name="Minagawa J."/>
            <person name="Obokata J."/>
            <person name="Shigenobu S."/>
        </authorList>
    </citation>
    <scope>NUCLEOTIDE SEQUENCE [LARGE SCALE GENOMIC DNA]</scope>
</reference>
<feature type="transmembrane region" description="Helical" evidence="6">
    <location>
        <begin position="338"/>
        <end position="364"/>
    </location>
</feature>
<feature type="transmembrane region" description="Helical" evidence="6">
    <location>
        <begin position="220"/>
        <end position="253"/>
    </location>
</feature>
<evidence type="ECO:0000313" key="8">
    <source>
        <dbReference type="EMBL" id="GFO28726.1"/>
    </source>
</evidence>
<evidence type="ECO:0000313" key="9">
    <source>
        <dbReference type="Proteomes" id="UP000735302"/>
    </source>
</evidence>
<dbReference type="Proteomes" id="UP000735302">
    <property type="component" value="Unassembled WGS sequence"/>
</dbReference>
<evidence type="ECO:0000256" key="3">
    <source>
        <dbReference type="ARBA" id="ARBA00022989"/>
    </source>
</evidence>
<dbReference type="GO" id="GO:0016020">
    <property type="term" value="C:membrane"/>
    <property type="evidence" value="ECO:0007669"/>
    <property type="project" value="UniProtKB-SubCell"/>
</dbReference>
<evidence type="ECO:0000256" key="1">
    <source>
        <dbReference type="ARBA" id="ARBA00004370"/>
    </source>
</evidence>
<dbReference type="EMBL" id="BLXT01006082">
    <property type="protein sequence ID" value="GFO28726.1"/>
    <property type="molecule type" value="Genomic_DNA"/>
</dbReference>
<feature type="transmembrane region" description="Helical" evidence="6">
    <location>
        <begin position="298"/>
        <end position="326"/>
    </location>
</feature>
<dbReference type="InterPro" id="IPR017452">
    <property type="entry name" value="GPCR_Rhodpsn_7TM"/>
</dbReference>
<comment type="caution">
    <text evidence="8">The sequence shown here is derived from an EMBL/GenBank/DDBJ whole genome shotgun (WGS) entry which is preliminary data.</text>
</comment>
<keyword evidence="3 6" id="KW-1133">Transmembrane helix</keyword>
<proteinExistence type="predicted"/>
<keyword evidence="9" id="KW-1185">Reference proteome</keyword>
<comment type="subcellular location">
    <subcellularLocation>
        <location evidence="1">Membrane</location>
    </subcellularLocation>
</comment>
<feature type="transmembrane region" description="Helical" evidence="6">
    <location>
        <begin position="91"/>
        <end position="116"/>
    </location>
</feature>
<dbReference type="Pfam" id="PF00001">
    <property type="entry name" value="7tm_1"/>
    <property type="match status" value="1"/>
</dbReference>
<sequence>MYLEAKQAEENYSQTLHLMTDYPFPLWTDQTNEPFIHPLARSFLTDEQFDIIFLVLVYTVQISNIAAFIGNILNIAVFVKLGFSEPSNISLISLAATDLACVVFSLWTHLCILINFNDSILPFNATNVSYATTGGMFAFLTRTVAWITAFITFERCLCILVPLKVKTLITQRSTLMAMIIIVTLTFSPFFFIYSRYSFVWVFYPHLNATLLDLEVNNEEYFIQIETVLVVICGVIQPILAMSIVLMCTVVLVIQLRKISSWRKFVTSAKGQRGENSGEKPASSSPAGEERISQKEERLVRMVVAIATIFIVSNAPTCITLLCNVVFDEFSLFGVNRRIYVICSVIGVLGQSVSGSVNILIYYNMASKFRFHLRRFLCLDRHEPEN</sequence>
<dbReference type="Gene3D" id="1.20.1070.10">
    <property type="entry name" value="Rhodopsin 7-helix transmembrane proteins"/>
    <property type="match status" value="1"/>
</dbReference>